<dbReference type="EMBL" id="CAEZXY010000013">
    <property type="protein sequence ID" value="CAB4700297.1"/>
    <property type="molecule type" value="Genomic_DNA"/>
</dbReference>
<evidence type="ECO:0000313" key="3">
    <source>
        <dbReference type="EMBL" id="CAB4629027.1"/>
    </source>
</evidence>
<proteinExistence type="predicted"/>
<evidence type="ECO:0000313" key="5">
    <source>
        <dbReference type="EMBL" id="CAB4945310.1"/>
    </source>
</evidence>
<dbReference type="AlphaFoldDB" id="A0A6J6IWD8"/>
<sequence length="198" mass="20498">MVRSGKEAMTRNRRTRRTIILTAIFVLLLAGVVGELAFGDRGGIKTAEAQDVSGAMPSTDIDWNELANGGGMIDVSANVTTERESDATSSTSTVSDQRGSTPDAESGNSTGRVSPQPGIVGSAPVPGVVVTMPEREVTAEEPGTAPVPSSDSGAPSEGCGHAHGVDDHAVEHSEHHAESEAVSHGHDEEAHEDHRSNS</sequence>
<evidence type="ECO:0000256" key="1">
    <source>
        <dbReference type="SAM" id="MobiDB-lite"/>
    </source>
</evidence>
<organism evidence="3">
    <name type="scientific">freshwater metagenome</name>
    <dbReference type="NCBI Taxonomy" id="449393"/>
    <lineage>
        <taxon>unclassified sequences</taxon>
        <taxon>metagenomes</taxon>
        <taxon>ecological metagenomes</taxon>
    </lineage>
</organism>
<evidence type="ECO:0000313" key="2">
    <source>
        <dbReference type="EMBL" id="CAB4371170.1"/>
    </source>
</evidence>
<gene>
    <name evidence="3" type="ORF">UFOPK1906_01332</name>
    <name evidence="4" type="ORF">UFOPK2624_00503</name>
    <name evidence="5" type="ORF">UFOPK3785_00470</name>
    <name evidence="2" type="ORF">UFOPK4201_00659</name>
</gene>
<reference evidence="3" key="1">
    <citation type="submission" date="2020-05" db="EMBL/GenBank/DDBJ databases">
        <authorList>
            <person name="Chiriac C."/>
            <person name="Salcher M."/>
            <person name="Ghai R."/>
            <person name="Kavagutti S V."/>
        </authorList>
    </citation>
    <scope>NUCLEOTIDE SEQUENCE</scope>
</reference>
<dbReference type="EMBL" id="CAEZVC010000090">
    <property type="protein sequence ID" value="CAB4629027.1"/>
    <property type="molecule type" value="Genomic_DNA"/>
</dbReference>
<feature type="region of interest" description="Disordered" evidence="1">
    <location>
        <begin position="81"/>
        <end position="198"/>
    </location>
</feature>
<name>A0A6J6IWD8_9ZZZZ</name>
<accession>A0A6J6IWD8</accession>
<protein>
    <submittedName>
        <fullName evidence="3">Unannotated protein</fullName>
    </submittedName>
</protein>
<evidence type="ECO:0000313" key="4">
    <source>
        <dbReference type="EMBL" id="CAB4700297.1"/>
    </source>
</evidence>
<dbReference type="EMBL" id="CAFBNJ010000016">
    <property type="protein sequence ID" value="CAB4945310.1"/>
    <property type="molecule type" value="Genomic_DNA"/>
</dbReference>
<dbReference type="EMBL" id="CAEUNJ010000021">
    <property type="protein sequence ID" value="CAB4371170.1"/>
    <property type="molecule type" value="Genomic_DNA"/>
</dbReference>
<feature type="compositionally biased region" description="Basic and acidic residues" evidence="1">
    <location>
        <begin position="163"/>
        <end position="198"/>
    </location>
</feature>